<keyword evidence="12 17" id="KW-1133">Transmembrane helix</keyword>
<dbReference type="FunFam" id="3.30.200.20:FF:000491">
    <property type="entry name" value="Lectin-domain containing receptor kinase VI.3"/>
    <property type="match status" value="1"/>
</dbReference>
<evidence type="ECO:0000256" key="6">
    <source>
        <dbReference type="ARBA" id="ARBA00022527"/>
    </source>
</evidence>
<dbReference type="Proteomes" id="UP000187203">
    <property type="component" value="Unassembled WGS sequence"/>
</dbReference>
<sequence length="590" mass="64770">MAGSSSFAFLLLCSVFIFPNSVQTQPTNFIFNGFNGSESKLTRKGSTIVRPSGALKLTNSSKNIIGHAFFSEPIQIQNKSSFSFSTSFVFAILTPKSGRGGHGLAFTLSPSKEFPGAEPGHYMGIFNETNDGLNSNHIVAVEFDTVNGFNRDSDEEGNHVGININSMESNVTEPAAYHNQTKEDMKLESGDPIHAWVEYDGKLLNVTIAPLKSEKKPSKPLISFAVDLAPIVDETMYVGFSAATGEKSSSHFILGWSFSTNGPAAELNVSQLPVAPPQGNDGSSSYDPQVIGLIVALSFVTVLLLGILVYFICYRRKKGKSEDLEDWELDCPHRFRYKDLHVATKGFKESEIIGVGGFGAVYKGVLPTTGTEVAVKKINRNSIQGLREFAAEIESLGRLRHKNLVNLQGWSPELNISMLPPAPGGDSSSSKSMKPPIIALISALAAVTALLLVSLISQTLYRRLREYENLEVWELDCPHRFKYNDLYKATKGFKDSELIGVGGFGKVYKGVLPGTGAEVAVKRIARNSVQGMREFAAEIESLGRLRHKNLINLQGWCKRKNDLLLVYDYIPNGSLDTLLFKRRNNLIIWT</sequence>
<keyword evidence="7 17" id="KW-0812">Transmembrane</keyword>
<evidence type="ECO:0000256" key="18">
    <source>
        <dbReference type="SAM" id="SignalP"/>
    </source>
</evidence>
<keyword evidence="8 18" id="KW-0732">Signal</keyword>
<dbReference type="SUPFAM" id="SSF56112">
    <property type="entry name" value="Protein kinase-like (PK-like)"/>
    <property type="match status" value="2"/>
</dbReference>
<dbReference type="PROSITE" id="PS50011">
    <property type="entry name" value="PROTEIN_KINASE_DOM"/>
    <property type="match status" value="1"/>
</dbReference>
<feature type="signal peptide" evidence="18">
    <location>
        <begin position="1"/>
        <end position="24"/>
    </location>
</feature>
<dbReference type="PROSITE" id="PS00107">
    <property type="entry name" value="PROTEIN_KINASE_ATP"/>
    <property type="match status" value="1"/>
</dbReference>
<dbReference type="InterPro" id="IPR019825">
    <property type="entry name" value="Lectin_legB_Mn/Ca_BS"/>
</dbReference>
<keyword evidence="11 16" id="KW-0067">ATP-binding</keyword>
<keyword evidence="10 16" id="KW-0547">Nucleotide-binding</keyword>
<proteinExistence type="inferred from homology"/>
<evidence type="ECO:0000256" key="4">
    <source>
        <dbReference type="ARBA" id="ARBA00012513"/>
    </source>
</evidence>
<dbReference type="GO" id="GO:0004674">
    <property type="term" value="F:protein serine/threonine kinase activity"/>
    <property type="evidence" value="ECO:0007669"/>
    <property type="project" value="UniProtKB-KW"/>
</dbReference>
<keyword evidence="13 17" id="KW-0472">Membrane</keyword>
<dbReference type="PROSITE" id="PS00307">
    <property type="entry name" value="LECTIN_LEGUME_BETA"/>
    <property type="match status" value="1"/>
</dbReference>
<dbReference type="GO" id="GO:0030246">
    <property type="term" value="F:carbohydrate binding"/>
    <property type="evidence" value="ECO:0007669"/>
    <property type="project" value="UniProtKB-KW"/>
</dbReference>
<keyword evidence="5" id="KW-1003">Cell membrane</keyword>
<keyword evidence="6" id="KW-0808">Transferase</keyword>
<feature type="domain" description="Protein kinase" evidence="19">
    <location>
        <begin position="493"/>
        <end position="590"/>
    </location>
</feature>
<evidence type="ECO:0000313" key="21">
    <source>
        <dbReference type="Proteomes" id="UP000187203"/>
    </source>
</evidence>
<evidence type="ECO:0000256" key="3">
    <source>
        <dbReference type="ARBA" id="ARBA00010217"/>
    </source>
</evidence>
<evidence type="ECO:0000256" key="8">
    <source>
        <dbReference type="ARBA" id="ARBA00022729"/>
    </source>
</evidence>
<evidence type="ECO:0000256" key="10">
    <source>
        <dbReference type="ARBA" id="ARBA00022741"/>
    </source>
</evidence>
<evidence type="ECO:0000256" key="9">
    <source>
        <dbReference type="ARBA" id="ARBA00022734"/>
    </source>
</evidence>
<dbReference type="GO" id="GO:0005524">
    <property type="term" value="F:ATP binding"/>
    <property type="evidence" value="ECO:0007669"/>
    <property type="project" value="UniProtKB-UniRule"/>
</dbReference>
<evidence type="ECO:0000313" key="20">
    <source>
        <dbReference type="EMBL" id="OMO97628.1"/>
    </source>
</evidence>
<organism evidence="20 21">
    <name type="scientific">Corchorus olitorius</name>
    <dbReference type="NCBI Taxonomy" id="93759"/>
    <lineage>
        <taxon>Eukaryota</taxon>
        <taxon>Viridiplantae</taxon>
        <taxon>Streptophyta</taxon>
        <taxon>Embryophyta</taxon>
        <taxon>Tracheophyta</taxon>
        <taxon>Spermatophyta</taxon>
        <taxon>Magnoliopsida</taxon>
        <taxon>eudicotyledons</taxon>
        <taxon>Gunneridae</taxon>
        <taxon>Pentapetalae</taxon>
        <taxon>rosids</taxon>
        <taxon>malvids</taxon>
        <taxon>Malvales</taxon>
        <taxon>Malvaceae</taxon>
        <taxon>Grewioideae</taxon>
        <taxon>Apeibeae</taxon>
        <taxon>Corchorus</taxon>
    </lineage>
</organism>
<evidence type="ECO:0000256" key="14">
    <source>
        <dbReference type="ARBA" id="ARBA00023170"/>
    </source>
</evidence>
<dbReference type="InterPro" id="IPR011009">
    <property type="entry name" value="Kinase-like_dom_sf"/>
</dbReference>
<feature type="transmembrane region" description="Helical" evidence="17">
    <location>
        <begin position="437"/>
        <end position="456"/>
    </location>
</feature>
<evidence type="ECO:0000256" key="5">
    <source>
        <dbReference type="ARBA" id="ARBA00022475"/>
    </source>
</evidence>
<keyword evidence="9" id="KW-0430">Lectin</keyword>
<comment type="similarity">
    <text evidence="3">In the C-terminal section; belongs to the protein kinase superfamily. Ser/Thr protein kinase family.</text>
</comment>
<dbReference type="CDD" id="cd06899">
    <property type="entry name" value="lectin_legume_LecRK_Arcelin_ConA"/>
    <property type="match status" value="1"/>
</dbReference>
<dbReference type="InterPro" id="IPR001245">
    <property type="entry name" value="Ser-Thr/Tyr_kinase_cat_dom"/>
</dbReference>
<evidence type="ECO:0000256" key="13">
    <source>
        <dbReference type="ARBA" id="ARBA00023136"/>
    </source>
</evidence>
<comment type="subcellular location">
    <subcellularLocation>
        <location evidence="1">Cell membrane</location>
        <topology evidence="1">Single-pass type I membrane protein</topology>
    </subcellularLocation>
</comment>
<feature type="binding site" evidence="16">
    <location>
        <position position="522"/>
    </location>
    <ligand>
        <name>ATP</name>
        <dbReference type="ChEBI" id="CHEBI:30616"/>
    </ligand>
</feature>
<dbReference type="PANTHER" id="PTHR27007">
    <property type="match status" value="1"/>
</dbReference>
<dbReference type="InterPro" id="IPR050528">
    <property type="entry name" value="L-type_Lectin-RKs"/>
</dbReference>
<evidence type="ECO:0000256" key="11">
    <source>
        <dbReference type="ARBA" id="ARBA00022840"/>
    </source>
</evidence>
<dbReference type="EMBL" id="AWUE01015429">
    <property type="protein sequence ID" value="OMO97628.1"/>
    <property type="molecule type" value="Genomic_DNA"/>
</dbReference>
<keyword evidence="15" id="KW-0325">Glycoprotein</keyword>
<feature type="transmembrane region" description="Helical" evidence="17">
    <location>
        <begin position="290"/>
        <end position="313"/>
    </location>
</feature>
<dbReference type="FunFam" id="2.60.120.200:FF:000096">
    <property type="entry name" value="L-type lectin-domain containing receptor kinase V.9"/>
    <property type="match status" value="1"/>
</dbReference>
<gene>
    <name evidence="20" type="ORF">COLO4_14484</name>
</gene>
<dbReference type="Pfam" id="PF07714">
    <property type="entry name" value="PK_Tyr_Ser-Thr"/>
    <property type="match status" value="1"/>
</dbReference>
<dbReference type="InterPro" id="IPR013320">
    <property type="entry name" value="ConA-like_dom_sf"/>
</dbReference>
<dbReference type="OrthoDB" id="543442at2759"/>
<dbReference type="STRING" id="93759.A0A1R3JS00"/>
<evidence type="ECO:0000256" key="7">
    <source>
        <dbReference type="ARBA" id="ARBA00022692"/>
    </source>
</evidence>
<dbReference type="Gene3D" id="3.30.200.20">
    <property type="entry name" value="Phosphorylase Kinase, domain 1"/>
    <property type="match status" value="2"/>
</dbReference>
<dbReference type="Gene3D" id="2.60.120.200">
    <property type="match status" value="1"/>
</dbReference>
<dbReference type="Pfam" id="PF00139">
    <property type="entry name" value="Lectin_legB"/>
    <property type="match status" value="1"/>
</dbReference>
<evidence type="ECO:0000256" key="12">
    <source>
        <dbReference type="ARBA" id="ARBA00022989"/>
    </source>
</evidence>
<keyword evidence="6" id="KW-0723">Serine/threonine-protein kinase</keyword>
<evidence type="ECO:0000256" key="17">
    <source>
        <dbReference type="SAM" id="Phobius"/>
    </source>
</evidence>
<evidence type="ECO:0000256" key="2">
    <source>
        <dbReference type="ARBA" id="ARBA00008536"/>
    </source>
</evidence>
<comment type="similarity">
    <text evidence="2">In the N-terminal section; belongs to the leguminous lectin family.</text>
</comment>
<protein>
    <recommendedName>
        <fullName evidence="4">non-specific serine/threonine protein kinase</fullName>
        <ecNumber evidence="4">2.7.11.1</ecNumber>
    </recommendedName>
</protein>
<evidence type="ECO:0000256" key="16">
    <source>
        <dbReference type="PROSITE-ProRule" id="PRU10141"/>
    </source>
</evidence>
<keyword evidence="6" id="KW-0418">Kinase</keyword>
<keyword evidence="14" id="KW-0675">Receptor</keyword>
<dbReference type="SUPFAM" id="SSF49899">
    <property type="entry name" value="Concanavalin A-like lectins/glucanases"/>
    <property type="match status" value="1"/>
</dbReference>
<dbReference type="AlphaFoldDB" id="A0A1R3JS00"/>
<dbReference type="InterPro" id="IPR017441">
    <property type="entry name" value="Protein_kinase_ATP_BS"/>
</dbReference>
<name>A0A1R3JS00_9ROSI</name>
<comment type="caution">
    <text evidence="20">The sequence shown here is derived from an EMBL/GenBank/DDBJ whole genome shotgun (WGS) entry which is preliminary data.</text>
</comment>
<evidence type="ECO:0000256" key="1">
    <source>
        <dbReference type="ARBA" id="ARBA00004251"/>
    </source>
</evidence>
<dbReference type="GO" id="GO:0005886">
    <property type="term" value="C:plasma membrane"/>
    <property type="evidence" value="ECO:0007669"/>
    <property type="project" value="UniProtKB-SubCell"/>
</dbReference>
<accession>A0A1R3JS00</accession>
<dbReference type="InterPro" id="IPR000719">
    <property type="entry name" value="Prot_kinase_dom"/>
</dbReference>
<evidence type="ECO:0000256" key="15">
    <source>
        <dbReference type="ARBA" id="ARBA00023180"/>
    </source>
</evidence>
<dbReference type="Pfam" id="PF00069">
    <property type="entry name" value="Pkinase"/>
    <property type="match status" value="1"/>
</dbReference>
<dbReference type="EC" id="2.7.11.1" evidence="4"/>
<keyword evidence="21" id="KW-1185">Reference proteome</keyword>
<dbReference type="InterPro" id="IPR001220">
    <property type="entry name" value="Legume_lectin_dom"/>
</dbReference>
<reference evidence="21" key="1">
    <citation type="submission" date="2013-09" db="EMBL/GenBank/DDBJ databases">
        <title>Corchorus olitorius genome sequencing.</title>
        <authorList>
            <person name="Alam M."/>
            <person name="Haque M.S."/>
            <person name="Islam M.S."/>
            <person name="Emdad E.M."/>
            <person name="Islam M.M."/>
            <person name="Ahmed B."/>
            <person name="Halim A."/>
            <person name="Hossen Q.M.M."/>
            <person name="Hossain M.Z."/>
            <person name="Ahmed R."/>
            <person name="Khan M.M."/>
            <person name="Islam R."/>
            <person name="Rashid M.M."/>
            <person name="Khan S.A."/>
            <person name="Rahman M.S."/>
            <person name="Alam M."/>
            <person name="Yahiya A.S."/>
            <person name="Khan M.S."/>
            <person name="Azam M.S."/>
            <person name="Haque T."/>
            <person name="Lashkar M.Z.H."/>
            <person name="Akhand A.I."/>
            <person name="Morshed G."/>
            <person name="Roy S."/>
            <person name="Uddin K.S."/>
            <person name="Rabeya T."/>
            <person name="Hossain A.S."/>
            <person name="Chowdhury A."/>
            <person name="Snigdha A.R."/>
            <person name="Mortoza M.S."/>
            <person name="Matin S.A."/>
            <person name="Hoque S.M.E."/>
            <person name="Islam M.K."/>
            <person name="Roy D.K."/>
            <person name="Haider R."/>
            <person name="Moosa M.M."/>
            <person name="Elias S.M."/>
            <person name="Hasan A.M."/>
            <person name="Jahan S."/>
            <person name="Shafiuddin M."/>
            <person name="Mahmood N."/>
            <person name="Shommy N.S."/>
        </authorList>
    </citation>
    <scope>NUCLEOTIDE SEQUENCE [LARGE SCALE GENOMIC DNA]</scope>
    <source>
        <strain evidence="21">cv. O-4</strain>
    </source>
</reference>
<feature type="chain" id="PRO_5012910007" description="non-specific serine/threonine protein kinase" evidence="18">
    <location>
        <begin position="25"/>
        <end position="590"/>
    </location>
</feature>
<evidence type="ECO:0000259" key="19">
    <source>
        <dbReference type="PROSITE" id="PS50011"/>
    </source>
</evidence>